<evidence type="ECO:0000313" key="12">
    <source>
        <dbReference type="EMBL" id="RAU17756.1"/>
    </source>
</evidence>
<evidence type="ECO:0000256" key="5">
    <source>
        <dbReference type="ARBA" id="ARBA00022691"/>
    </source>
</evidence>
<comment type="caution">
    <text evidence="12">The sequence shown here is derived from an EMBL/GenBank/DDBJ whole genome shotgun (WGS) entry which is preliminary data.</text>
</comment>
<dbReference type="GO" id="GO:0006364">
    <property type="term" value="P:rRNA processing"/>
    <property type="evidence" value="ECO:0007669"/>
    <property type="project" value="UniProtKB-UniRule"/>
</dbReference>
<dbReference type="InterPro" id="IPR029063">
    <property type="entry name" value="SAM-dependent_MTases_sf"/>
</dbReference>
<dbReference type="GO" id="GO:0032259">
    <property type="term" value="P:methylation"/>
    <property type="evidence" value="ECO:0007669"/>
    <property type="project" value="UniProtKB-KW"/>
</dbReference>
<dbReference type="Gene3D" id="3.30.70.2810">
    <property type="match status" value="1"/>
</dbReference>
<keyword evidence="4 6" id="KW-0808">Transferase</keyword>
<feature type="binding site" evidence="6 8">
    <location>
        <position position="257"/>
    </location>
    <ligand>
        <name>S-adenosyl-L-methionine</name>
        <dbReference type="ChEBI" id="CHEBI:59789"/>
    </ligand>
</feature>
<dbReference type="PIRSF" id="PIRSF028774">
    <property type="entry name" value="UCP028774"/>
    <property type="match status" value="1"/>
</dbReference>
<evidence type="ECO:0000256" key="8">
    <source>
        <dbReference type="PIRSR" id="PIRSR028774-2"/>
    </source>
</evidence>
<feature type="active site" description="Proton acceptor" evidence="6 7">
    <location>
        <position position="302"/>
    </location>
</feature>
<comment type="function">
    <text evidence="6">Catalyzes the 2'-O-methylation at nucleotide C2498 in 23S rRNA.</text>
</comment>
<dbReference type="Pfam" id="PF21239">
    <property type="entry name" value="RLMM_N"/>
    <property type="match status" value="1"/>
</dbReference>
<gene>
    <name evidence="6" type="primary">rlmM</name>
    <name evidence="12" type="ORF">DN062_12075</name>
</gene>
<name>A0A364NKY2_9GAMM</name>
<comment type="similarity">
    <text evidence="6">Belongs to the class I-like SAM-binding methyltransferase superfamily. RNA methyltransferase RlmE family. RlmM subfamily.</text>
</comment>
<comment type="catalytic activity">
    <reaction evidence="6">
        <text>cytidine(2498) in 23S rRNA + S-adenosyl-L-methionine = 2'-O-methylcytidine(2498) in 23S rRNA + S-adenosyl-L-homocysteine + H(+)</text>
        <dbReference type="Rhea" id="RHEA:42788"/>
        <dbReference type="Rhea" id="RHEA-COMP:10244"/>
        <dbReference type="Rhea" id="RHEA-COMP:10245"/>
        <dbReference type="ChEBI" id="CHEBI:15378"/>
        <dbReference type="ChEBI" id="CHEBI:57856"/>
        <dbReference type="ChEBI" id="CHEBI:59789"/>
        <dbReference type="ChEBI" id="CHEBI:74495"/>
        <dbReference type="ChEBI" id="CHEBI:82748"/>
        <dbReference type="EC" id="2.1.1.186"/>
    </reaction>
</comment>
<dbReference type="GO" id="GO:0008757">
    <property type="term" value="F:S-adenosylmethionine-dependent methyltransferase activity"/>
    <property type="evidence" value="ECO:0007669"/>
    <property type="project" value="UniProtKB-UniRule"/>
</dbReference>
<evidence type="ECO:0000259" key="9">
    <source>
        <dbReference type="Pfam" id="PF01728"/>
    </source>
</evidence>
<comment type="subunit">
    <text evidence="6">Monomer.</text>
</comment>
<dbReference type="InterPro" id="IPR011224">
    <property type="entry name" value="rRNA_MeTrfase_M"/>
</dbReference>
<feature type="binding site" evidence="6 8">
    <location>
        <position position="237"/>
    </location>
    <ligand>
        <name>S-adenosyl-L-methionine</name>
        <dbReference type="ChEBI" id="CHEBI:59789"/>
    </ligand>
</feature>
<feature type="domain" description="RlmM ferredoxin-like" evidence="10">
    <location>
        <begin position="1"/>
        <end position="69"/>
    </location>
</feature>
<evidence type="ECO:0000313" key="13">
    <source>
        <dbReference type="Proteomes" id="UP000250744"/>
    </source>
</evidence>
<organism evidence="12 13">
    <name type="scientific">Nitrincola tibetensis</name>
    <dbReference type="NCBI Taxonomy" id="2219697"/>
    <lineage>
        <taxon>Bacteria</taxon>
        <taxon>Pseudomonadati</taxon>
        <taxon>Pseudomonadota</taxon>
        <taxon>Gammaproteobacteria</taxon>
        <taxon>Oceanospirillales</taxon>
        <taxon>Oceanospirillaceae</taxon>
        <taxon>Nitrincola</taxon>
    </lineage>
</organism>
<keyword evidence="2 6" id="KW-0698">rRNA processing</keyword>
<dbReference type="OrthoDB" id="154490at2"/>
<dbReference type="GO" id="GO:0005737">
    <property type="term" value="C:cytoplasm"/>
    <property type="evidence" value="ECO:0007669"/>
    <property type="project" value="UniProtKB-SubCell"/>
</dbReference>
<dbReference type="Pfam" id="PF18125">
    <property type="entry name" value="RlmM_FDX"/>
    <property type="match status" value="1"/>
</dbReference>
<feature type="binding site" evidence="6 8">
    <location>
        <position position="185"/>
    </location>
    <ligand>
        <name>S-adenosyl-L-methionine</name>
        <dbReference type="ChEBI" id="CHEBI:59789"/>
    </ligand>
</feature>
<dbReference type="Gene3D" id="3.40.50.150">
    <property type="entry name" value="Vaccinia Virus protein VP39"/>
    <property type="match status" value="1"/>
</dbReference>
<dbReference type="EMBL" id="QKRX01000008">
    <property type="protein sequence ID" value="RAU17756.1"/>
    <property type="molecule type" value="Genomic_DNA"/>
</dbReference>
<proteinExistence type="inferred from homology"/>
<protein>
    <recommendedName>
        <fullName evidence="6">Ribosomal RNA large subunit methyltransferase M</fullName>
        <ecNumber evidence="6">2.1.1.186</ecNumber>
    </recommendedName>
    <alternativeName>
        <fullName evidence="6">23S rRNA (cytidine2498-2'-O)-methyltransferase</fullName>
    </alternativeName>
    <alternativeName>
        <fullName evidence="6">23S rRNA 2'-O-ribose methyltransferase RlmM</fullName>
    </alternativeName>
</protein>
<evidence type="ECO:0000256" key="6">
    <source>
        <dbReference type="HAMAP-Rule" id="MF_01551"/>
    </source>
</evidence>
<keyword evidence="5 6" id="KW-0949">S-adenosyl-L-methionine</keyword>
<evidence type="ECO:0000256" key="3">
    <source>
        <dbReference type="ARBA" id="ARBA00022603"/>
    </source>
</evidence>
<dbReference type="Pfam" id="PF01728">
    <property type="entry name" value="FtsJ"/>
    <property type="match status" value="1"/>
</dbReference>
<evidence type="ECO:0000256" key="1">
    <source>
        <dbReference type="ARBA" id="ARBA00022490"/>
    </source>
</evidence>
<keyword evidence="13" id="KW-1185">Reference proteome</keyword>
<dbReference type="AlphaFoldDB" id="A0A364NKY2"/>
<feature type="binding site" evidence="6 8">
    <location>
        <begin position="218"/>
        <end position="221"/>
    </location>
    <ligand>
        <name>S-adenosyl-L-methionine</name>
        <dbReference type="ChEBI" id="CHEBI:59789"/>
    </ligand>
</feature>
<feature type="domain" description="Ribosomal RNA large subunit methyltransferase M THUMP-like" evidence="11">
    <location>
        <begin position="82"/>
        <end position="160"/>
    </location>
</feature>
<dbReference type="PANTHER" id="PTHR37524">
    <property type="entry name" value="RIBOSOMAL RNA LARGE SUBUNIT METHYLTRANSFERASE M"/>
    <property type="match status" value="1"/>
</dbReference>
<dbReference type="HAMAP" id="MF_01551">
    <property type="entry name" value="23SrRNA_methyltr_M"/>
    <property type="match status" value="1"/>
</dbReference>
<dbReference type="Proteomes" id="UP000250744">
    <property type="component" value="Unassembled WGS sequence"/>
</dbReference>
<dbReference type="SUPFAM" id="SSF53335">
    <property type="entry name" value="S-adenosyl-L-methionine-dependent methyltransferases"/>
    <property type="match status" value="1"/>
</dbReference>
<accession>A0A364NKY2</accession>
<dbReference type="InterPro" id="IPR048646">
    <property type="entry name" value="RlmM_THUMP-like"/>
</dbReference>
<dbReference type="EC" id="2.1.1.186" evidence="6"/>
<dbReference type="InterPro" id="IPR040739">
    <property type="entry name" value="RlmM_FDX"/>
</dbReference>
<keyword evidence="3 6" id="KW-0489">Methyltransferase</keyword>
<evidence type="ECO:0000256" key="2">
    <source>
        <dbReference type="ARBA" id="ARBA00022552"/>
    </source>
</evidence>
<dbReference type="Gene3D" id="3.30.2300.20">
    <property type="match status" value="1"/>
</dbReference>
<evidence type="ECO:0000259" key="11">
    <source>
        <dbReference type="Pfam" id="PF21239"/>
    </source>
</evidence>
<sequence length="353" mass="40112">MKLLLLYCRAGFEAECAAEISNRATEVGIAGYPVFTKDQGYVEYHLFGDALELMSQIKFRSLIFIRQWVACLPVCSELPTQDRISPLSALVQDLPQTAELIAETPDTTEGRELQGFVTKFASAFSQSLRKNGLMLSRKQASLWRLHLFALSGREMFLGVSPVKNSSRHAMGIQRLKFPSHAPSRSTLKLEEAWHWFIPKSEFDEALGGGLTAVDLGAAPGGWTWQLVQKGMFVTAVDNGPMNESLMETGQVTHLREDAFRFEPVRPVNWMVCDVVEKPIQVTELMLDWATHGWAEQMVFNLKLPMKQRYKETLQCLDRLKDGLNEHSIDFKLSARHLYHDREEITCYLDLRKA</sequence>
<evidence type="ECO:0000259" key="10">
    <source>
        <dbReference type="Pfam" id="PF18125"/>
    </source>
</evidence>
<evidence type="ECO:0000256" key="7">
    <source>
        <dbReference type="PIRSR" id="PIRSR028774-1"/>
    </source>
</evidence>
<dbReference type="NCBIfam" id="NF008734">
    <property type="entry name" value="PRK11760.1"/>
    <property type="match status" value="1"/>
</dbReference>
<dbReference type="InterPro" id="IPR002877">
    <property type="entry name" value="RNA_MeTrfase_FtsJ_dom"/>
</dbReference>
<reference evidence="12 13" key="1">
    <citation type="submission" date="2018-06" db="EMBL/GenBank/DDBJ databases">
        <title>Nitrincola tibetense sp. nov., isolated from Lake XuguoCo on Tibetan Plateau.</title>
        <authorList>
            <person name="Xing P."/>
        </authorList>
    </citation>
    <scope>NUCLEOTIDE SEQUENCE [LARGE SCALE GENOMIC DNA]</scope>
    <source>
        <strain evidence="13">xg18</strain>
    </source>
</reference>
<comment type="subcellular location">
    <subcellularLocation>
        <location evidence="6">Cytoplasm</location>
    </subcellularLocation>
</comment>
<keyword evidence="1 6" id="KW-0963">Cytoplasm</keyword>
<feature type="domain" description="Ribosomal RNA methyltransferase FtsJ" evidence="9">
    <location>
        <begin position="183"/>
        <end position="276"/>
    </location>
</feature>
<feature type="binding site" evidence="6 8">
    <location>
        <position position="273"/>
    </location>
    <ligand>
        <name>S-adenosyl-L-methionine</name>
        <dbReference type="ChEBI" id="CHEBI:59789"/>
    </ligand>
</feature>
<dbReference type="PANTHER" id="PTHR37524:SF2">
    <property type="entry name" value="RIBOSOMAL RNA METHYLTRANSFERASE FTSJ DOMAIN-CONTAINING PROTEIN"/>
    <property type="match status" value="1"/>
</dbReference>
<evidence type="ECO:0000256" key="4">
    <source>
        <dbReference type="ARBA" id="ARBA00022679"/>
    </source>
</evidence>